<dbReference type="EMBL" id="BMAW01085476">
    <property type="protein sequence ID" value="GFU43110.1"/>
    <property type="molecule type" value="Genomic_DNA"/>
</dbReference>
<organism evidence="1 2">
    <name type="scientific">Nephila pilipes</name>
    <name type="common">Giant wood spider</name>
    <name type="synonym">Nephila maculata</name>
    <dbReference type="NCBI Taxonomy" id="299642"/>
    <lineage>
        <taxon>Eukaryota</taxon>
        <taxon>Metazoa</taxon>
        <taxon>Ecdysozoa</taxon>
        <taxon>Arthropoda</taxon>
        <taxon>Chelicerata</taxon>
        <taxon>Arachnida</taxon>
        <taxon>Araneae</taxon>
        <taxon>Araneomorphae</taxon>
        <taxon>Entelegynae</taxon>
        <taxon>Araneoidea</taxon>
        <taxon>Nephilidae</taxon>
        <taxon>Nephila</taxon>
    </lineage>
</organism>
<evidence type="ECO:0000313" key="2">
    <source>
        <dbReference type="Proteomes" id="UP000887013"/>
    </source>
</evidence>
<accession>A0A8X6R193</accession>
<evidence type="ECO:0000313" key="1">
    <source>
        <dbReference type="EMBL" id="GFU43110.1"/>
    </source>
</evidence>
<dbReference type="AlphaFoldDB" id="A0A8X6R193"/>
<comment type="caution">
    <text evidence="1">The sequence shown here is derived from an EMBL/GenBank/DDBJ whole genome shotgun (WGS) entry which is preliminary data.</text>
</comment>
<proteinExistence type="predicted"/>
<dbReference type="Proteomes" id="UP000887013">
    <property type="component" value="Unassembled WGS sequence"/>
</dbReference>
<gene>
    <name evidence="1" type="ORF">NPIL_239051</name>
</gene>
<name>A0A8X6R193_NEPPI</name>
<keyword evidence="2" id="KW-1185">Reference proteome</keyword>
<reference evidence="1" key="1">
    <citation type="submission" date="2020-08" db="EMBL/GenBank/DDBJ databases">
        <title>Multicomponent nature underlies the extraordinary mechanical properties of spider dragline silk.</title>
        <authorList>
            <person name="Kono N."/>
            <person name="Nakamura H."/>
            <person name="Mori M."/>
            <person name="Yoshida Y."/>
            <person name="Ohtoshi R."/>
            <person name="Malay A.D."/>
            <person name="Moran D.A.P."/>
            <person name="Tomita M."/>
            <person name="Numata K."/>
            <person name="Arakawa K."/>
        </authorList>
    </citation>
    <scope>NUCLEOTIDE SEQUENCE</scope>
</reference>
<protein>
    <submittedName>
        <fullName evidence="1">Uncharacterized protein</fullName>
    </submittedName>
</protein>
<sequence length="103" mass="11787">MLFAKCGLFIHVVRDTDTVKNFSIVTKIEAVELCVVELEPCLVRNYAKDIELRGYQLCVYLCGYGPEEIYSHGYFMPPVCSIFSEEFVMCQLMWAGSLQNTDL</sequence>